<dbReference type="CDD" id="cd01741">
    <property type="entry name" value="GATase1_1"/>
    <property type="match status" value="1"/>
</dbReference>
<accession>A0A1H4XA84</accession>
<gene>
    <name evidence="2" type="ORF">SAMN04489727_6063</name>
</gene>
<protein>
    <submittedName>
        <fullName evidence="2">GMP synthase-Glutamine amidotransferase</fullName>
    </submittedName>
</protein>
<keyword evidence="2" id="KW-0808">Transferase</keyword>
<dbReference type="GO" id="GO:0005829">
    <property type="term" value="C:cytosol"/>
    <property type="evidence" value="ECO:0007669"/>
    <property type="project" value="TreeGrafter"/>
</dbReference>
<dbReference type="InterPro" id="IPR029062">
    <property type="entry name" value="Class_I_gatase-like"/>
</dbReference>
<dbReference type="Pfam" id="PF00117">
    <property type="entry name" value="GATase"/>
    <property type="match status" value="1"/>
</dbReference>
<dbReference type="PROSITE" id="PS51273">
    <property type="entry name" value="GATASE_TYPE_1"/>
    <property type="match status" value="1"/>
</dbReference>
<sequence>MRALCVCHDALSDPGYVGAALRDLGWQVDELVVVPEDRHHAPDVEPSFPDSAAYDLLVPLGAPWSAGVDDARIGRWLAPELRWLADAVAGGGAVFGICFGAQALARALGGTVTRSPSPEIGWVGVESDRPDLVPSGPWFQWHFDRFTVPPGAVELARNAAAPQAYRIGRSLGVQFHPEVTPAGIRRWVAGGGAAQARGLGLRPADLVADADRLAADARRRTETLVSAYLNEIFAC</sequence>
<dbReference type="Gene3D" id="3.40.50.880">
    <property type="match status" value="1"/>
</dbReference>
<dbReference type="RefSeq" id="WP_091313636.1">
    <property type="nucleotide sequence ID" value="NZ_FNSO01000004.1"/>
</dbReference>
<evidence type="ECO:0000259" key="1">
    <source>
        <dbReference type="Pfam" id="PF00117"/>
    </source>
</evidence>
<dbReference type="SUPFAM" id="SSF52317">
    <property type="entry name" value="Class I glutamine amidotransferase-like"/>
    <property type="match status" value="1"/>
</dbReference>
<evidence type="ECO:0000313" key="2">
    <source>
        <dbReference type="EMBL" id="SED02642.1"/>
    </source>
</evidence>
<evidence type="ECO:0000313" key="3">
    <source>
        <dbReference type="Proteomes" id="UP000199622"/>
    </source>
</evidence>
<reference evidence="3" key="1">
    <citation type="submission" date="2016-10" db="EMBL/GenBank/DDBJ databases">
        <authorList>
            <person name="Varghese N."/>
            <person name="Submissions S."/>
        </authorList>
    </citation>
    <scope>NUCLEOTIDE SEQUENCE [LARGE SCALE GENOMIC DNA]</scope>
    <source>
        <strain evidence="3">DSM 44544</strain>
    </source>
</reference>
<keyword evidence="2" id="KW-0315">Glutamine amidotransferase</keyword>
<keyword evidence="3" id="KW-1185">Reference proteome</keyword>
<dbReference type="GO" id="GO:0016740">
    <property type="term" value="F:transferase activity"/>
    <property type="evidence" value="ECO:0007669"/>
    <property type="project" value="UniProtKB-KW"/>
</dbReference>
<dbReference type="InterPro" id="IPR044992">
    <property type="entry name" value="ChyE-like"/>
</dbReference>
<dbReference type="PANTHER" id="PTHR42695">
    <property type="entry name" value="GLUTAMINE AMIDOTRANSFERASE YLR126C-RELATED"/>
    <property type="match status" value="1"/>
</dbReference>
<proteinExistence type="predicted"/>
<organism evidence="2 3">
    <name type="scientific">Amycolatopsis tolypomycina</name>
    <dbReference type="NCBI Taxonomy" id="208445"/>
    <lineage>
        <taxon>Bacteria</taxon>
        <taxon>Bacillati</taxon>
        <taxon>Actinomycetota</taxon>
        <taxon>Actinomycetes</taxon>
        <taxon>Pseudonocardiales</taxon>
        <taxon>Pseudonocardiaceae</taxon>
        <taxon>Amycolatopsis</taxon>
    </lineage>
</organism>
<dbReference type="AlphaFoldDB" id="A0A1H4XA84"/>
<dbReference type="InterPro" id="IPR017926">
    <property type="entry name" value="GATASE"/>
</dbReference>
<dbReference type="Proteomes" id="UP000199622">
    <property type="component" value="Unassembled WGS sequence"/>
</dbReference>
<dbReference type="STRING" id="208445.SAMN04489727_6063"/>
<dbReference type="PANTHER" id="PTHR42695:SF5">
    <property type="entry name" value="GLUTAMINE AMIDOTRANSFERASE YLR126C-RELATED"/>
    <property type="match status" value="1"/>
</dbReference>
<dbReference type="OrthoDB" id="5196541at2"/>
<name>A0A1H4XA84_9PSEU</name>
<feature type="domain" description="Glutamine amidotransferase" evidence="1">
    <location>
        <begin position="90"/>
        <end position="181"/>
    </location>
</feature>
<dbReference type="EMBL" id="FNSO01000004">
    <property type="protein sequence ID" value="SED02642.1"/>
    <property type="molecule type" value="Genomic_DNA"/>
</dbReference>